<dbReference type="EMBL" id="BNJG01000002">
    <property type="protein sequence ID" value="GHO56979.1"/>
    <property type="molecule type" value="Genomic_DNA"/>
</dbReference>
<dbReference type="InterPro" id="IPR010982">
    <property type="entry name" value="Lambda_DNA-bd_dom_sf"/>
</dbReference>
<dbReference type="RefSeq" id="WP_201373425.1">
    <property type="nucleotide sequence ID" value="NZ_BNJG01000002.1"/>
</dbReference>
<evidence type="ECO:0008006" key="3">
    <source>
        <dbReference type="Google" id="ProtNLM"/>
    </source>
</evidence>
<accession>A0ABQ3UWB5</accession>
<sequence length="92" mass="10437">MPISCQLRVLLARLNVERAMQNTSPISLRRMAEESGVSLSVLVALHTGRSQRVDYTTLDRLLTYFNRFFPVTINDLLTWESASEEETHIAVG</sequence>
<keyword evidence="2" id="KW-1185">Reference proteome</keyword>
<evidence type="ECO:0000313" key="1">
    <source>
        <dbReference type="EMBL" id="GHO56979.1"/>
    </source>
</evidence>
<organism evidence="1 2">
    <name type="scientific">Ktedonobacter robiniae</name>
    <dbReference type="NCBI Taxonomy" id="2778365"/>
    <lineage>
        <taxon>Bacteria</taxon>
        <taxon>Bacillati</taxon>
        <taxon>Chloroflexota</taxon>
        <taxon>Ktedonobacteria</taxon>
        <taxon>Ktedonobacterales</taxon>
        <taxon>Ktedonobacteraceae</taxon>
        <taxon>Ktedonobacter</taxon>
    </lineage>
</organism>
<gene>
    <name evidence="1" type="ORF">KSB_54540</name>
</gene>
<reference evidence="1 2" key="1">
    <citation type="journal article" date="2021" name="Int. J. Syst. Evol. Microbiol.">
        <title>Reticulibacter mediterranei gen. nov., sp. nov., within the new family Reticulibacteraceae fam. nov., and Ktedonospora formicarum gen. nov., sp. nov., Ktedonobacter robiniae sp. nov., Dictyobacter formicarum sp. nov. and Dictyobacter arantiisoli sp. nov., belonging to the class Ktedonobacteria.</title>
        <authorList>
            <person name="Yabe S."/>
            <person name="Zheng Y."/>
            <person name="Wang C.M."/>
            <person name="Sakai Y."/>
            <person name="Abe K."/>
            <person name="Yokota A."/>
            <person name="Donadio S."/>
            <person name="Cavaletti L."/>
            <person name="Monciardini P."/>
        </authorList>
    </citation>
    <scope>NUCLEOTIDE SEQUENCE [LARGE SCALE GENOMIC DNA]</scope>
    <source>
        <strain evidence="1 2">SOSP1-30</strain>
    </source>
</reference>
<dbReference type="Proteomes" id="UP000654345">
    <property type="component" value="Unassembled WGS sequence"/>
</dbReference>
<protein>
    <recommendedName>
        <fullName evidence="3">HTH cro/C1-type domain-containing protein</fullName>
    </recommendedName>
</protein>
<dbReference type="SUPFAM" id="SSF47413">
    <property type="entry name" value="lambda repressor-like DNA-binding domains"/>
    <property type="match status" value="1"/>
</dbReference>
<dbReference type="Gene3D" id="1.10.260.40">
    <property type="entry name" value="lambda repressor-like DNA-binding domains"/>
    <property type="match status" value="1"/>
</dbReference>
<evidence type="ECO:0000313" key="2">
    <source>
        <dbReference type="Proteomes" id="UP000654345"/>
    </source>
</evidence>
<proteinExistence type="predicted"/>
<name>A0ABQ3UWB5_9CHLR</name>
<comment type="caution">
    <text evidence="1">The sequence shown here is derived from an EMBL/GenBank/DDBJ whole genome shotgun (WGS) entry which is preliminary data.</text>
</comment>